<dbReference type="EMBL" id="JAKEKT020000013">
    <property type="protein sequence ID" value="KAL1647159.1"/>
    <property type="molecule type" value="Genomic_DNA"/>
</dbReference>
<accession>A0ABR3TYS7</accession>
<protein>
    <submittedName>
        <fullName evidence="1">Uncharacterized protein</fullName>
    </submittedName>
</protein>
<dbReference type="Proteomes" id="UP001521184">
    <property type="component" value="Unassembled WGS sequence"/>
</dbReference>
<sequence length="146" mass="16518">MLYGGSVFGISDDQQLFGFLEHISPRYAHHMRHIFVALKSYSAKNPHEWAAACTTLMRLPNLRTVDFDLYSVVLPPFAPDEKAVVSFLKRLAPFEGQSPRSGVWSLRFVDPKEWGAILEGKGMPFIVKDVDDPRFGTFRVGLVQFS</sequence>
<gene>
    <name evidence="1" type="ORF">SLS58_002930</name>
</gene>
<reference evidence="1 2" key="1">
    <citation type="journal article" date="2023" name="Plant Dis.">
        <title>First Report of Diplodia intermedia Causing Canker and Dieback Diseases on Apple Trees in Canada.</title>
        <authorList>
            <person name="Ellouze W."/>
            <person name="Ilyukhin E."/>
            <person name="Sulman M."/>
            <person name="Ali S."/>
        </authorList>
    </citation>
    <scope>NUCLEOTIDE SEQUENCE [LARGE SCALE GENOMIC DNA]</scope>
    <source>
        <strain evidence="1 2">M45-28</strain>
    </source>
</reference>
<comment type="caution">
    <text evidence="1">The sequence shown here is derived from an EMBL/GenBank/DDBJ whole genome shotgun (WGS) entry which is preliminary data.</text>
</comment>
<organism evidence="1 2">
    <name type="scientific">Diplodia intermedia</name>
    <dbReference type="NCBI Taxonomy" id="856260"/>
    <lineage>
        <taxon>Eukaryota</taxon>
        <taxon>Fungi</taxon>
        <taxon>Dikarya</taxon>
        <taxon>Ascomycota</taxon>
        <taxon>Pezizomycotina</taxon>
        <taxon>Dothideomycetes</taxon>
        <taxon>Dothideomycetes incertae sedis</taxon>
        <taxon>Botryosphaeriales</taxon>
        <taxon>Botryosphaeriaceae</taxon>
        <taxon>Diplodia</taxon>
    </lineage>
</organism>
<proteinExistence type="predicted"/>
<evidence type="ECO:0000313" key="1">
    <source>
        <dbReference type="EMBL" id="KAL1647159.1"/>
    </source>
</evidence>
<keyword evidence="2" id="KW-1185">Reference proteome</keyword>
<evidence type="ECO:0000313" key="2">
    <source>
        <dbReference type="Proteomes" id="UP001521184"/>
    </source>
</evidence>
<name>A0ABR3TYS7_9PEZI</name>